<evidence type="ECO:0000256" key="1">
    <source>
        <dbReference type="ARBA" id="ARBA00004496"/>
    </source>
</evidence>
<keyword evidence="7 10" id="KW-0648">Protein biosynthesis</keyword>
<name>A0A5C5V2L3_9BACT</name>
<feature type="short sequence motif" description="'HIGH' region" evidence="10">
    <location>
        <begin position="124"/>
        <end position="134"/>
    </location>
</feature>
<dbReference type="Pfam" id="PF05746">
    <property type="entry name" value="DALR_1"/>
    <property type="match status" value="1"/>
</dbReference>
<dbReference type="SUPFAM" id="SSF47323">
    <property type="entry name" value="Anticodon-binding domain of a subclass of class I aminoacyl-tRNA synthetases"/>
    <property type="match status" value="1"/>
</dbReference>
<keyword evidence="5 10" id="KW-0547">Nucleotide-binding</keyword>
<evidence type="ECO:0000256" key="12">
    <source>
        <dbReference type="SAM" id="Coils"/>
    </source>
</evidence>
<comment type="similarity">
    <text evidence="2 10 11">Belongs to the class-I aminoacyl-tRNA synthetase family.</text>
</comment>
<dbReference type="InterPro" id="IPR014729">
    <property type="entry name" value="Rossmann-like_a/b/a_fold"/>
</dbReference>
<comment type="subunit">
    <text evidence="10">Monomer.</text>
</comment>
<dbReference type="InterPro" id="IPR036695">
    <property type="entry name" value="Arg-tRNA-synth_N_sf"/>
</dbReference>
<sequence length="654" mass="73453">MNILQVLRSRFDAVLAPLVDETAPLLDMIRPTNDPKFGDYQANCAMPLGKKLGKNPREIAGEIVEKIDLSDMAEPLEIAGPGFINIKLKDAWIEEQLAAAVTDERIGVPLVENPKKYVLDFSSPNVAKPMHVGHIRSTVIGDSLANTLRFLGHEVITDNHLGDWGTQFGMIIYGFKHFRDNDAYHQKPVAELSRLYREVRKIIDFVDGQKGLPARKAKLMEMAAEIEERKAMPPTGDKAADKKAKKELDKLQRQAEEVSKELTTDEAKLNALAGDAEFAKVASEHADIASAVLNETAKLHAGDEENLALWHEFLPKCREDIQRIYQRLDVTFDYELGESFYHNQLGEVVNNFIEQGFAEESEGALCVFLEGFKAPMIIRKKDGAYLYATTDLATIEYRMREWSPDAILYVVDFRQGDHFDKLFAAAKKWGYTDVELKHVSFGTVMGTDGKPYKTRSGDTVGLEGLLDEAVARADKIVRENDTDGQLTAEQYADVAQRVGIGGLKYGDLSQNRETDYVFSYDKMLALQGNTATYMQYAYARVQSIFRRGEVDIAALRESGARIRVSSPAERALVMKVLRFPEALNDTVVDYRPNQLTMFLFEELAKSYSTFFEQCPVLKAETEEQKQSRLLLCDLNARVIKQGLALLGISTVDKM</sequence>
<feature type="domain" description="DALR anticodon binding" evidence="13">
    <location>
        <begin position="534"/>
        <end position="654"/>
    </location>
</feature>
<feature type="domain" description="Arginyl tRNA synthetase N-terminal" evidence="14">
    <location>
        <begin position="5"/>
        <end position="88"/>
    </location>
</feature>
<dbReference type="InterPro" id="IPR009080">
    <property type="entry name" value="tRNAsynth_Ia_anticodon-bd"/>
</dbReference>
<dbReference type="GO" id="GO:0005737">
    <property type="term" value="C:cytoplasm"/>
    <property type="evidence" value="ECO:0007669"/>
    <property type="project" value="UniProtKB-SubCell"/>
</dbReference>
<dbReference type="GO" id="GO:0005524">
    <property type="term" value="F:ATP binding"/>
    <property type="evidence" value="ECO:0007669"/>
    <property type="project" value="UniProtKB-UniRule"/>
</dbReference>
<evidence type="ECO:0000256" key="9">
    <source>
        <dbReference type="ARBA" id="ARBA00049339"/>
    </source>
</evidence>
<dbReference type="RefSeq" id="WP_146431795.1">
    <property type="nucleotide sequence ID" value="NZ_SJPF01000003.1"/>
</dbReference>
<dbReference type="Proteomes" id="UP000318878">
    <property type="component" value="Unassembled WGS sequence"/>
</dbReference>
<evidence type="ECO:0000256" key="6">
    <source>
        <dbReference type="ARBA" id="ARBA00022840"/>
    </source>
</evidence>
<dbReference type="InterPro" id="IPR008909">
    <property type="entry name" value="DALR_anticod-bd"/>
</dbReference>
<gene>
    <name evidence="10 15" type="primary">argS</name>
    <name evidence="15" type="ORF">Enr8_24260</name>
</gene>
<evidence type="ECO:0000313" key="16">
    <source>
        <dbReference type="Proteomes" id="UP000318878"/>
    </source>
</evidence>
<dbReference type="EMBL" id="SJPF01000003">
    <property type="protein sequence ID" value="TWT32621.1"/>
    <property type="molecule type" value="Genomic_DNA"/>
</dbReference>
<dbReference type="GO" id="GO:0006420">
    <property type="term" value="P:arginyl-tRNA aminoacylation"/>
    <property type="evidence" value="ECO:0007669"/>
    <property type="project" value="UniProtKB-UniRule"/>
</dbReference>
<evidence type="ECO:0000259" key="13">
    <source>
        <dbReference type="SMART" id="SM00836"/>
    </source>
</evidence>
<dbReference type="SUPFAM" id="SSF55190">
    <property type="entry name" value="Arginyl-tRNA synthetase (ArgRS), N-terminal 'additional' domain"/>
    <property type="match status" value="1"/>
</dbReference>
<dbReference type="SUPFAM" id="SSF52374">
    <property type="entry name" value="Nucleotidylyl transferase"/>
    <property type="match status" value="1"/>
</dbReference>
<dbReference type="Pfam" id="PF03485">
    <property type="entry name" value="Arg_tRNA_synt_N"/>
    <property type="match status" value="1"/>
</dbReference>
<evidence type="ECO:0000256" key="7">
    <source>
        <dbReference type="ARBA" id="ARBA00022917"/>
    </source>
</evidence>
<dbReference type="HAMAP" id="MF_00123">
    <property type="entry name" value="Arg_tRNA_synth"/>
    <property type="match status" value="1"/>
</dbReference>
<keyword evidence="6 10" id="KW-0067">ATP-binding</keyword>
<dbReference type="PROSITE" id="PS00178">
    <property type="entry name" value="AA_TRNA_LIGASE_I"/>
    <property type="match status" value="1"/>
</dbReference>
<evidence type="ECO:0000259" key="14">
    <source>
        <dbReference type="SMART" id="SM01016"/>
    </source>
</evidence>
<dbReference type="OrthoDB" id="9805987at2"/>
<evidence type="ECO:0000256" key="8">
    <source>
        <dbReference type="ARBA" id="ARBA00023146"/>
    </source>
</evidence>
<dbReference type="PANTHER" id="PTHR11956">
    <property type="entry name" value="ARGINYL-TRNA SYNTHETASE"/>
    <property type="match status" value="1"/>
</dbReference>
<evidence type="ECO:0000256" key="4">
    <source>
        <dbReference type="ARBA" id="ARBA00022598"/>
    </source>
</evidence>
<dbReference type="Gene3D" id="1.10.730.10">
    <property type="entry name" value="Isoleucyl-tRNA Synthetase, Domain 1"/>
    <property type="match status" value="1"/>
</dbReference>
<keyword evidence="12" id="KW-0175">Coiled coil</keyword>
<dbReference type="AlphaFoldDB" id="A0A5C5V2L3"/>
<evidence type="ECO:0000256" key="5">
    <source>
        <dbReference type="ARBA" id="ARBA00022741"/>
    </source>
</evidence>
<keyword evidence="8 10" id="KW-0030">Aminoacyl-tRNA synthetase</keyword>
<dbReference type="Pfam" id="PF00750">
    <property type="entry name" value="tRNA-synt_1d"/>
    <property type="match status" value="2"/>
</dbReference>
<dbReference type="PANTHER" id="PTHR11956:SF5">
    <property type="entry name" value="ARGININE--TRNA LIGASE, CYTOPLASMIC"/>
    <property type="match status" value="1"/>
</dbReference>
<dbReference type="SMART" id="SM01016">
    <property type="entry name" value="Arg_tRNA_synt_N"/>
    <property type="match status" value="1"/>
</dbReference>
<proteinExistence type="inferred from homology"/>
<keyword evidence="4 10" id="KW-0436">Ligase</keyword>
<evidence type="ECO:0000256" key="3">
    <source>
        <dbReference type="ARBA" id="ARBA00022490"/>
    </source>
</evidence>
<comment type="caution">
    <text evidence="15">The sequence shown here is derived from an EMBL/GenBank/DDBJ whole genome shotgun (WGS) entry which is preliminary data.</text>
</comment>
<dbReference type="FunFam" id="1.10.730.10:FF:000008">
    <property type="entry name" value="Arginine--tRNA ligase"/>
    <property type="match status" value="1"/>
</dbReference>
<dbReference type="Gene3D" id="3.40.50.620">
    <property type="entry name" value="HUPs"/>
    <property type="match status" value="1"/>
</dbReference>
<dbReference type="InterPro" id="IPR005148">
    <property type="entry name" value="Arg-tRNA-synth_N"/>
</dbReference>
<dbReference type="InterPro" id="IPR035684">
    <property type="entry name" value="ArgRS_core"/>
</dbReference>
<evidence type="ECO:0000256" key="10">
    <source>
        <dbReference type="HAMAP-Rule" id="MF_00123"/>
    </source>
</evidence>
<dbReference type="PRINTS" id="PR01038">
    <property type="entry name" value="TRNASYNTHARG"/>
</dbReference>
<dbReference type="InterPro" id="IPR001278">
    <property type="entry name" value="Arg-tRNA-ligase"/>
</dbReference>
<dbReference type="InterPro" id="IPR001412">
    <property type="entry name" value="aa-tRNA-synth_I_CS"/>
</dbReference>
<dbReference type="GO" id="GO:0004814">
    <property type="term" value="F:arginine-tRNA ligase activity"/>
    <property type="evidence" value="ECO:0007669"/>
    <property type="project" value="UniProtKB-UniRule"/>
</dbReference>
<reference evidence="15 16" key="1">
    <citation type="submission" date="2019-02" db="EMBL/GenBank/DDBJ databases">
        <title>Deep-cultivation of Planctomycetes and their phenomic and genomic characterization uncovers novel biology.</title>
        <authorList>
            <person name="Wiegand S."/>
            <person name="Jogler M."/>
            <person name="Boedeker C."/>
            <person name="Pinto D."/>
            <person name="Vollmers J."/>
            <person name="Rivas-Marin E."/>
            <person name="Kohn T."/>
            <person name="Peeters S.H."/>
            <person name="Heuer A."/>
            <person name="Rast P."/>
            <person name="Oberbeckmann S."/>
            <person name="Bunk B."/>
            <person name="Jeske O."/>
            <person name="Meyerdierks A."/>
            <person name="Storesund J.E."/>
            <person name="Kallscheuer N."/>
            <person name="Luecker S."/>
            <person name="Lage O.M."/>
            <person name="Pohl T."/>
            <person name="Merkel B.J."/>
            <person name="Hornburger P."/>
            <person name="Mueller R.-W."/>
            <person name="Bruemmer F."/>
            <person name="Labrenz M."/>
            <person name="Spormann A.M."/>
            <person name="Op Den Camp H."/>
            <person name="Overmann J."/>
            <person name="Amann R."/>
            <person name="Jetten M.S.M."/>
            <person name="Mascher T."/>
            <person name="Medema M.H."/>
            <person name="Devos D.P."/>
            <person name="Kaster A.-K."/>
            <person name="Ovreas L."/>
            <person name="Rohde M."/>
            <person name="Galperin M.Y."/>
            <person name="Jogler C."/>
        </authorList>
    </citation>
    <scope>NUCLEOTIDE SEQUENCE [LARGE SCALE GENOMIC DNA]</scope>
    <source>
        <strain evidence="15 16">Enr8</strain>
    </source>
</reference>
<comment type="catalytic activity">
    <reaction evidence="9 10">
        <text>tRNA(Arg) + L-arginine + ATP = L-arginyl-tRNA(Arg) + AMP + diphosphate</text>
        <dbReference type="Rhea" id="RHEA:20301"/>
        <dbReference type="Rhea" id="RHEA-COMP:9658"/>
        <dbReference type="Rhea" id="RHEA-COMP:9673"/>
        <dbReference type="ChEBI" id="CHEBI:30616"/>
        <dbReference type="ChEBI" id="CHEBI:32682"/>
        <dbReference type="ChEBI" id="CHEBI:33019"/>
        <dbReference type="ChEBI" id="CHEBI:78442"/>
        <dbReference type="ChEBI" id="CHEBI:78513"/>
        <dbReference type="ChEBI" id="CHEBI:456215"/>
        <dbReference type="EC" id="6.1.1.19"/>
    </reaction>
</comment>
<protein>
    <recommendedName>
        <fullName evidence="10">Arginine--tRNA ligase</fullName>
        <ecNumber evidence="10">6.1.1.19</ecNumber>
    </recommendedName>
    <alternativeName>
        <fullName evidence="10">Arginyl-tRNA synthetase</fullName>
        <shortName evidence="10">ArgRS</shortName>
    </alternativeName>
</protein>
<accession>A0A5C5V2L3</accession>
<comment type="subcellular location">
    <subcellularLocation>
        <location evidence="1 10">Cytoplasm</location>
    </subcellularLocation>
</comment>
<dbReference type="EC" id="6.1.1.19" evidence="10"/>
<keyword evidence="3 10" id="KW-0963">Cytoplasm</keyword>
<dbReference type="NCBIfam" id="TIGR00456">
    <property type="entry name" value="argS"/>
    <property type="match status" value="1"/>
</dbReference>
<evidence type="ECO:0000256" key="2">
    <source>
        <dbReference type="ARBA" id="ARBA00005594"/>
    </source>
</evidence>
<dbReference type="Gene3D" id="3.30.1360.70">
    <property type="entry name" value="Arginyl tRNA synthetase N-terminal domain"/>
    <property type="match status" value="1"/>
</dbReference>
<evidence type="ECO:0000256" key="11">
    <source>
        <dbReference type="RuleBase" id="RU363038"/>
    </source>
</evidence>
<evidence type="ECO:0000313" key="15">
    <source>
        <dbReference type="EMBL" id="TWT32621.1"/>
    </source>
</evidence>
<feature type="coiled-coil region" evidence="12">
    <location>
        <begin position="241"/>
        <end position="268"/>
    </location>
</feature>
<organism evidence="15 16">
    <name type="scientific">Blastopirellula retiformator</name>
    <dbReference type="NCBI Taxonomy" id="2527970"/>
    <lineage>
        <taxon>Bacteria</taxon>
        <taxon>Pseudomonadati</taxon>
        <taxon>Planctomycetota</taxon>
        <taxon>Planctomycetia</taxon>
        <taxon>Pirellulales</taxon>
        <taxon>Pirellulaceae</taxon>
        <taxon>Blastopirellula</taxon>
    </lineage>
</organism>
<dbReference type="SMART" id="SM00836">
    <property type="entry name" value="DALR_1"/>
    <property type="match status" value="1"/>
</dbReference>
<keyword evidence="16" id="KW-1185">Reference proteome</keyword>